<feature type="region of interest" description="Disordered" evidence="1">
    <location>
        <begin position="90"/>
        <end position="112"/>
    </location>
</feature>
<gene>
    <name evidence="2" type="ORF">BT62DRAFT_1003965</name>
</gene>
<reference evidence="2" key="1">
    <citation type="submission" date="2020-11" db="EMBL/GenBank/DDBJ databases">
        <title>Adaptations for nitrogen fixation in a non-lichenized fungal sporocarp promotes dispersal by wood-feeding termites.</title>
        <authorList>
            <consortium name="DOE Joint Genome Institute"/>
            <person name="Koch R.A."/>
            <person name="Yoon G."/>
            <person name="Arayal U."/>
            <person name="Lail K."/>
            <person name="Amirebrahimi M."/>
            <person name="Labutti K."/>
            <person name="Lipzen A."/>
            <person name="Riley R."/>
            <person name="Barry K."/>
            <person name="Henrissat B."/>
            <person name="Grigoriev I.V."/>
            <person name="Herr J.R."/>
            <person name="Aime M.C."/>
        </authorList>
    </citation>
    <scope>NUCLEOTIDE SEQUENCE</scope>
    <source>
        <strain evidence="2">MCA 3950</strain>
    </source>
</reference>
<keyword evidence="3" id="KW-1185">Reference proteome</keyword>
<feature type="compositionally biased region" description="Basic residues" evidence="1">
    <location>
        <begin position="10"/>
        <end position="23"/>
    </location>
</feature>
<dbReference type="GeneID" id="66099275"/>
<name>A0A9P8AU72_9AGAR</name>
<dbReference type="OrthoDB" id="2657661at2759"/>
<dbReference type="Proteomes" id="UP000812287">
    <property type="component" value="Unassembled WGS sequence"/>
</dbReference>
<feature type="compositionally biased region" description="Polar residues" evidence="1">
    <location>
        <begin position="200"/>
        <end position="213"/>
    </location>
</feature>
<protein>
    <recommendedName>
        <fullName evidence="4">WW domain-containing protein</fullName>
    </recommendedName>
</protein>
<feature type="region of interest" description="Disordered" evidence="1">
    <location>
        <begin position="149"/>
        <end position="179"/>
    </location>
</feature>
<evidence type="ECO:0000313" key="3">
    <source>
        <dbReference type="Proteomes" id="UP000812287"/>
    </source>
</evidence>
<dbReference type="RefSeq" id="XP_043041673.1">
    <property type="nucleotide sequence ID" value="XM_043176988.1"/>
</dbReference>
<comment type="caution">
    <text evidence="2">The sequence shown here is derived from an EMBL/GenBank/DDBJ whole genome shotgun (WGS) entry which is preliminary data.</text>
</comment>
<dbReference type="AlphaFoldDB" id="A0A9P8AU72"/>
<dbReference type="EMBL" id="MU250530">
    <property type="protein sequence ID" value="KAG7448173.1"/>
    <property type="molecule type" value="Genomic_DNA"/>
</dbReference>
<organism evidence="2 3">
    <name type="scientific">Guyanagaster necrorhizus</name>
    <dbReference type="NCBI Taxonomy" id="856835"/>
    <lineage>
        <taxon>Eukaryota</taxon>
        <taxon>Fungi</taxon>
        <taxon>Dikarya</taxon>
        <taxon>Basidiomycota</taxon>
        <taxon>Agaricomycotina</taxon>
        <taxon>Agaricomycetes</taxon>
        <taxon>Agaricomycetidae</taxon>
        <taxon>Agaricales</taxon>
        <taxon>Marasmiineae</taxon>
        <taxon>Physalacriaceae</taxon>
        <taxon>Guyanagaster</taxon>
    </lineage>
</organism>
<dbReference type="InterPro" id="IPR006212">
    <property type="entry name" value="Furin_repeat"/>
</dbReference>
<feature type="region of interest" description="Disordered" evidence="1">
    <location>
        <begin position="1"/>
        <end position="23"/>
    </location>
</feature>
<sequence>MSTTSTFKKGGSRSKQQARTRSRWILRLWNQRNNSDTCSSQAVSTTEYDADSVGLELSFPARSSPSSSLTAIDSQEQHHPHLSVVPSISSLAAPSGDETDTPDKDHVSASSCSHVARNISEIAEREVTTVASSSNPASYASAEAIEQDVSRQLVSHSDNSSRGYQISPSPRVGDDDSGVATSIPHIVVSEDISPRAAEASQPTTRVMRSSQTPLCLPTPEATTSEAVAQVAESSESISLPRRSAVNHTYDWSTDQREFEECIPSHIGHYNRKTHIDEMTVAEFTVPAMQTDFNTYRPILPQTEGEEVLTAGWTKHTHSDGKPYFYHDHDKIITEEWLYDRAIAERISRYISILNDAISKRSESFGRVKSWHLYVEITEPARENDNCTRCRYYFVNHDAECIFWLSQCPLDGYLWELRGDISPDLIRRFLQREYWNHHYFFSELHLLTKAQWNSVQKTILLAEADVTMSDTSTVAWSIEKLKNMSESIIKAESKVSHFSQDVTINGILFSELDVSEPSASCMASLLHDQILNYVGQRDVRTNRDESVYGNDYSGREPTVPFRIMNLLLFYAPIKHYIFLNKIWVDRIISRGQWQYLIEQTTNKWQQHVGLATILLAVNMGFLAIPSVDKMVETQTLCYLSVASSMGTIVIGLLLVNHHNSMKDVNVGVVASFLERHWQLDLGFERLSIMYSIPYALLMWG</sequence>
<evidence type="ECO:0008006" key="4">
    <source>
        <dbReference type="Google" id="ProtNLM"/>
    </source>
</evidence>
<feature type="region of interest" description="Disordered" evidence="1">
    <location>
        <begin position="194"/>
        <end position="218"/>
    </location>
</feature>
<proteinExistence type="predicted"/>
<evidence type="ECO:0000256" key="1">
    <source>
        <dbReference type="SAM" id="MobiDB-lite"/>
    </source>
</evidence>
<evidence type="ECO:0000313" key="2">
    <source>
        <dbReference type="EMBL" id="KAG7448173.1"/>
    </source>
</evidence>
<feature type="compositionally biased region" description="Polar residues" evidence="1">
    <location>
        <begin position="150"/>
        <end position="168"/>
    </location>
</feature>
<accession>A0A9P8AU72</accession>
<dbReference type="CDD" id="cd00064">
    <property type="entry name" value="FU"/>
    <property type="match status" value="1"/>
</dbReference>